<keyword evidence="4" id="KW-1185">Reference proteome</keyword>
<organism evidence="3 4">
    <name type="scientific">Tanacetum coccineum</name>
    <dbReference type="NCBI Taxonomy" id="301880"/>
    <lineage>
        <taxon>Eukaryota</taxon>
        <taxon>Viridiplantae</taxon>
        <taxon>Streptophyta</taxon>
        <taxon>Embryophyta</taxon>
        <taxon>Tracheophyta</taxon>
        <taxon>Spermatophyta</taxon>
        <taxon>Magnoliopsida</taxon>
        <taxon>eudicotyledons</taxon>
        <taxon>Gunneridae</taxon>
        <taxon>Pentapetalae</taxon>
        <taxon>asterids</taxon>
        <taxon>campanulids</taxon>
        <taxon>Asterales</taxon>
        <taxon>Asteraceae</taxon>
        <taxon>Asteroideae</taxon>
        <taxon>Anthemideae</taxon>
        <taxon>Anthemidinae</taxon>
        <taxon>Tanacetum</taxon>
    </lineage>
</organism>
<dbReference type="InterPro" id="IPR039865">
    <property type="entry name" value="PPP2R3C"/>
</dbReference>
<dbReference type="EMBL" id="BQNB010011803">
    <property type="protein sequence ID" value="GJS95369.1"/>
    <property type="molecule type" value="Genomic_DNA"/>
</dbReference>
<reference evidence="3" key="1">
    <citation type="journal article" date="2022" name="Int. J. Mol. Sci.">
        <title>Draft Genome of Tanacetum Coccineum: Genomic Comparison of Closely Related Tanacetum-Family Plants.</title>
        <authorList>
            <person name="Yamashiro T."/>
            <person name="Shiraishi A."/>
            <person name="Nakayama K."/>
            <person name="Satake H."/>
        </authorList>
    </citation>
    <scope>NUCLEOTIDE SEQUENCE</scope>
</reference>
<comment type="subcellular location">
    <subcellularLocation>
        <location evidence="1">Cytoplasm</location>
    </subcellularLocation>
</comment>
<name>A0ABQ4ZYI8_9ASTR</name>
<reference evidence="3" key="2">
    <citation type="submission" date="2022-01" db="EMBL/GenBank/DDBJ databases">
        <authorList>
            <person name="Yamashiro T."/>
            <person name="Shiraishi A."/>
            <person name="Satake H."/>
            <person name="Nakayama K."/>
        </authorList>
    </citation>
    <scope>NUCLEOTIDE SEQUENCE</scope>
</reference>
<sequence>MFIPGIEATRTRKAKGVEGLEDGKTHLRRGNSGNANAREMDYESFLDFVLAQENKDSPEGITNLNGRGFLTTADIHTLFRDVHQKWIEGGSYELCIRRFRELNRDM</sequence>
<accession>A0ABQ4ZYI8</accession>
<keyword evidence="2" id="KW-0963">Cytoplasm</keyword>
<evidence type="ECO:0000313" key="3">
    <source>
        <dbReference type="EMBL" id="GJS95369.1"/>
    </source>
</evidence>
<gene>
    <name evidence="3" type="ORF">Tco_0802337</name>
</gene>
<evidence type="ECO:0000256" key="1">
    <source>
        <dbReference type="ARBA" id="ARBA00004496"/>
    </source>
</evidence>
<proteinExistence type="predicted"/>
<comment type="caution">
    <text evidence="3">The sequence shown here is derived from an EMBL/GenBank/DDBJ whole genome shotgun (WGS) entry which is preliminary data.</text>
</comment>
<dbReference type="Proteomes" id="UP001151760">
    <property type="component" value="Unassembled WGS sequence"/>
</dbReference>
<protein>
    <submittedName>
        <fullName evidence="3">Probable serine/threonine-protein phosphatase 2A regulatory subunit B'' subunit TON2</fullName>
    </submittedName>
</protein>
<dbReference type="Gene3D" id="1.10.238.10">
    <property type="entry name" value="EF-hand"/>
    <property type="match status" value="1"/>
</dbReference>
<dbReference type="PANTHER" id="PTHR12085:SF3">
    <property type="entry name" value="SERINE_THREONINE-PROTEIN PHOSPHATASE 2A REGULATORY SUBUNIT B'' SUBUNIT GAMMA"/>
    <property type="match status" value="1"/>
</dbReference>
<evidence type="ECO:0000256" key="2">
    <source>
        <dbReference type="ARBA" id="ARBA00022490"/>
    </source>
</evidence>
<dbReference type="PANTHER" id="PTHR12085">
    <property type="entry name" value="SERINE/THREONINE-PROTEIN PHOSPHATASE 2A REGULATORY SUBUNIT B'' SUBUNIT GAMMA"/>
    <property type="match status" value="1"/>
</dbReference>
<evidence type="ECO:0000313" key="4">
    <source>
        <dbReference type="Proteomes" id="UP001151760"/>
    </source>
</evidence>